<keyword evidence="2" id="KW-1185">Reference proteome</keyword>
<dbReference type="InterPro" id="IPR006311">
    <property type="entry name" value="TAT_signal"/>
</dbReference>
<dbReference type="EMBL" id="JAMQON010000003">
    <property type="protein sequence ID" value="MDS0260140.1"/>
    <property type="molecule type" value="Genomic_DNA"/>
</dbReference>
<sequence length="311" mass="32929">MSDRPLPRRTLLRRGLAAAGAAAAGTTAGCSSLFSGGGDDTGAFTQWLPKPGAIGAAEHYWFDYYDLERLASQRETLGGEPTVFERTWRPVGLDWADATSAVAVDSADVVTADFTRSDAVSDLEDAGYSQGDEYEGSTLYHDADGRTVFGVTDGTLVVSRVDRYASDPVDPASRVRAVLDAQTGDVTRYAEASEDMQTLVDELGTATFVSGATRDDASGVEAESGRYEGLVAEGSTSTFDGGTVAEKWVYVYDSPQDVDIDALRAYVEANDDGTGGSSAPFATVGDIAYEKKGRKGIITGTRAADEYYEDA</sequence>
<comment type="caution">
    <text evidence="1">The sequence shown here is derived from an EMBL/GenBank/DDBJ whole genome shotgun (WGS) entry which is preliminary data.</text>
</comment>
<proteinExistence type="predicted"/>
<name>A0ABU2FE95_9EURY</name>
<evidence type="ECO:0000313" key="2">
    <source>
        <dbReference type="Proteomes" id="UP001259659"/>
    </source>
</evidence>
<dbReference type="Proteomes" id="UP001259659">
    <property type="component" value="Unassembled WGS sequence"/>
</dbReference>
<dbReference type="RefSeq" id="WP_310919805.1">
    <property type="nucleotide sequence ID" value="NZ_JAMQON010000003.1"/>
</dbReference>
<gene>
    <name evidence="1" type="ORF">NDI56_12115</name>
</gene>
<organism evidence="1 2">
    <name type="scientific">Haloarcula saliterrae</name>
    <dbReference type="NCBI Taxonomy" id="2950534"/>
    <lineage>
        <taxon>Archaea</taxon>
        <taxon>Methanobacteriati</taxon>
        <taxon>Methanobacteriota</taxon>
        <taxon>Stenosarchaea group</taxon>
        <taxon>Halobacteria</taxon>
        <taxon>Halobacteriales</taxon>
        <taxon>Haloarculaceae</taxon>
        <taxon>Haloarcula</taxon>
    </lineage>
</organism>
<dbReference type="PROSITE" id="PS51318">
    <property type="entry name" value="TAT"/>
    <property type="match status" value="1"/>
</dbReference>
<reference evidence="1 2" key="1">
    <citation type="submission" date="2022-06" db="EMBL/GenBank/DDBJ databases">
        <title>Haloarcula sp. a new haloarchaeum isolate from saline soil.</title>
        <authorList>
            <person name="Strakova D."/>
            <person name="Galisteo C."/>
            <person name="Sanchez-Porro C."/>
            <person name="Ventosa A."/>
        </authorList>
    </citation>
    <scope>NUCLEOTIDE SEQUENCE [LARGE SCALE GENOMIC DNA]</scope>
    <source>
        <strain evidence="1 2">S1CR25-12</strain>
    </source>
</reference>
<evidence type="ECO:0000313" key="1">
    <source>
        <dbReference type="EMBL" id="MDS0260140.1"/>
    </source>
</evidence>
<accession>A0ABU2FE95</accession>
<dbReference type="PROSITE" id="PS51257">
    <property type="entry name" value="PROKAR_LIPOPROTEIN"/>
    <property type="match status" value="1"/>
</dbReference>
<protein>
    <submittedName>
        <fullName evidence="1">Uncharacterized protein</fullName>
    </submittedName>
</protein>